<dbReference type="InterPro" id="IPR003783">
    <property type="entry name" value="Regulatory_RecX"/>
</dbReference>
<dbReference type="GO" id="GO:0005737">
    <property type="term" value="C:cytoplasm"/>
    <property type="evidence" value="ECO:0007669"/>
    <property type="project" value="UniProtKB-SubCell"/>
</dbReference>
<comment type="function">
    <text evidence="5">Modulates RecA activity.</text>
</comment>
<feature type="domain" description="RecX third three-helical" evidence="7">
    <location>
        <begin position="159"/>
        <end position="206"/>
    </location>
</feature>
<evidence type="ECO:0000259" key="8">
    <source>
        <dbReference type="Pfam" id="PF21982"/>
    </source>
</evidence>
<dbReference type="PANTHER" id="PTHR33602">
    <property type="entry name" value="REGULATORY PROTEIN RECX FAMILY PROTEIN"/>
    <property type="match status" value="1"/>
</dbReference>
<dbReference type="InterPro" id="IPR053925">
    <property type="entry name" value="RecX_HTH_3rd"/>
</dbReference>
<organism evidence="9 10">
    <name type="scientific">Alkalicoccus halolimnae</name>
    <dbReference type="NCBI Taxonomy" id="1667239"/>
    <lineage>
        <taxon>Bacteria</taxon>
        <taxon>Bacillati</taxon>
        <taxon>Bacillota</taxon>
        <taxon>Bacilli</taxon>
        <taxon>Bacillales</taxon>
        <taxon>Bacillaceae</taxon>
        <taxon>Alkalicoccus</taxon>
    </lineage>
</organism>
<keyword evidence="4 5" id="KW-0963">Cytoplasm</keyword>
<feature type="domain" description="RecX third three-helical" evidence="7">
    <location>
        <begin position="217"/>
        <end position="263"/>
    </location>
</feature>
<reference evidence="9 10" key="1">
    <citation type="submission" date="2024-01" db="EMBL/GenBank/DDBJ databases">
        <title>Complete Genome Sequence of Alkalicoccus halolimnae BZ-SZ-XJ29T, a Moderately Halophilic Bacterium Isolated from a Salt Lake.</title>
        <authorList>
            <person name="Zhao B."/>
        </authorList>
    </citation>
    <scope>NUCLEOTIDE SEQUENCE [LARGE SCALE GENOMIC DNA]</scope>
    <source>
        <strain evidence="9 10">BZ-SZ-XJ29</strain>
    </source>
</reference>
<dbReference type="InterPro" id="IPR053924">
    <property type="entry name" value="RecX_HTH_2nd"/>
</dbReference>
<dbReference type="KEGG" id="ahal:FTX54_005820"/>
<feature type="domain" description="RecX second three-helical" evidence="6">
    <location>
        <begin position="112"/>
        <end position="153"/>
    </location>
</feature>
<dbReference type="HAMAP" id="MF_01114">
    <property type="entry name" value="RecX"/>
    <property type="match status" value="1"/>
</dbReference>
<dbReference type="Pfam" id="PF21982">
    <property type="entry name" value="RecX_HTH1"/>
    <property type="match status" value="1"/>
</dbReference>
<dbReference type="EMBL" id="CP144914">
    <property type="protein sequence ID" value="WWD81079.1"/>
    <property type="molecule type" value="Genomic_DNA"/>
</dbReference>
<accession>A0A5C7FFZ8</accession>
<comment type="subcellular location">
    <subcellularLocation>
        <location evidence="1 5">Cytoplasm</location>
    </subcellularLocation>
</comment>
<dbReference type="Proteomes" id="UP000321816">
    <property type="component" value="Chromosome"/>
</dbReference>
<dbReference type="OrthoDB" id="5421057at2"/>
<evidence type="ECO:0000313" key="9">
    <source>
        <dbReference type="EMBL" id="WWD81079.1"/>
    </source>
</evidence>
<name>A0A5C7FFZ8_9BACI</name>
<dbReference type="GO" id="GO:0006282">
    <property type="term" value="P:regulation of DNA repair"/>
    <property type="evidence" value="ECO:0007669"/>
    <property type="project" value="UniProtKB-UniRule"/>
</dbReference>
<dbReference type="Gene3D" id="1.10.10.10">
    <property type="entry name" value="Winged helix-like DNA-binding domain superfamily/Winged helix DNA-binding domain"/>
    <property type="match status" value="4"/>
</dbReference>
<dbReference type="NCBIfam" id="NF010733">
    <property type="entry name" value="PRK14135.1"/>
    <property type="match status" value="1"/>
</dbReference>
<dbReference type="Pfam" id="PF02631">
    <property type="entry name" value="RecX_HTH2"/>
    <property type="match status" value="1"/>
</dbReference>
<evidence type="ECO:0000259" key="7">
    <source>
        <dbReference type="Pfam" id="PF21981"/>
    </source>
</evidence>
<proteinExistence type="inferred from homology"/>
<evidence type="ECO:0000259" key="6">
    <source>
        <dbReference type="Pfam" id="PF02631"/>
    </source>
</evidence>
<protein>
    <recommendedName>
        <fullName evidence="3 5">Regulatory protein RecX</fullName>
    </recommendedName>
</protein>
<evidence type="ECO:0000313" key="10">
    <source>
        <dbReference type="Proteomes" id="UP000321816"/>
    </source>
</evidence>
<dbReference type="InterPro" id="IPR053926">
    <property type="entry name" value="RecX_HTH_1st"/>
</dbReference>
<comment type="similarity">
    <text evidence="2 5">Belongs to the RecX family.</text>
</comment>
<evidence type="ECO:0000256" key="5">
    <source>
        <dbReference type="HAMAP-Rule" id="MF_01114"/>
    </source>
</evidence>
<evidence type="ECO:0000256" key="4">
    <source>
        <dbReference type="ARBA" id="ARBA00022490"/>
    </source>
</evidence>
<dbReference type="RefSeq" id="WP_147804124.1">
    <property type="nucleotide sequence ID" value="NZ_CP144914.1"/>
</dbReference>
<gene>
    <name evidence="5 9" type="primary">recX</name>
    <name evidence="9" type="ORF">FTX54_005820</name>
</gene>
<evidence type="ECO:0000256" key="3">
    <source>
        <dbReference type="ARBA" id="ARBA00018111"/>
    </source>
</evidence>
<evidence type="ECO:0000256" key="2">
    <source>
        <dbReference type="ARBA" id="ARBA00009695"/>
    </source>
</evidence>
<dbReference type="AlphaFoldDB" id="A0A5C7FFZ8"/>
<sequence>MPKIAKIQAAKKTRQRYHIFLEENNQAEYSFSLSEDILVKEGLAKGDELTNSDINRLKQTDETDKAFQKALNYLSYRMRSEKELSDYLREQEVPSEEISRMIEKLRELDFVNDERFAFSFVRTKRDQSKKGPIVIKQELKQKGVADNIVDKSLSQYTPEEQLDLAVKLAEKKQTSYRKESKRQTEQKLVQFLMQKGFPSSIAFEAVKEADIEAEEGEEWEAVSSWGEKSWRKFASSEPYQRKQKVKQALYRKGFPGQLIDQWIEEKEMEEEEEL</sequence>
<keyword evidence="10" id="KW-1185">Reference proteome</keyword>
<dbReference type="Pfam" id="PF21981">
    <property type="entry name" value="RecX_HTH3"/>
    <property type="match status" value="2"/>
</dbReference>
<feature type="domain" description="RecX first three-helical" evidence="8">
    <location>
        <begin position="66"/>
        <end position="105"/>
    </location>
</feature>
<dbReference type="InterPro" id="IPR036388">
    <property type="entry name" value="WH-like_DNA-bd_sf"/>
</dbReference>
<evidence type="ECO:0000256" key="1">
    <source>
        <dbReference type="ARBA" id="ARBA00004496"/>
    </source>
</evidence>
<dbReference type="PANTHER" id="PTHR33602:SF1">
    <property type="entry name" value="REGULATORY PROTEIN RECX FAMILY PROTEIN"/>
    <property type="match status" value="1"/>
</dbReference>